<evidence type="ECO:0000313" key="2">
    <source>
        <dbReference type="Proteomes" id="UP001497497"/>
    </source>
</evidence>
<evidence type="ECO:0000313" key="1">
    <source>
        <dbReference type="EMBL" id="CAL1545311.1"/>
    </source>
</evidence>
<feature type="non-terminal residue" evidence="1">
    <location>
        <position position="1"/>
    </location>
</feature>
<comment type="caution">
    <text evidence="1">The sequence shown here is derived from an EMBL/GenBank/DDBJ whole genome shotgun (WGS) entry which is preliminary data.</text>
</comment>
<keyword evidence="2" id="KW-1185">Reference proteome</keyword>
<reference evidence="1 2" key="1">
    <citation type="submission" date="2024-04" db="EMBL/GenBank/DDBJ databases">
        <authorList>
            <consortium name="Genoscope - CEA"/>
            <person name="William W."/>
        </authorList>
    </citation>
    <scope>NUCLEOTIDE SEQUENCE [LARGE SCALE GENOMIC DNA]</scope>
</reference>
<feature type="non-terminal residue" evidence="1">
    <location>
        <position position="123"/>
    </location>
</feature>
<dbReference type="EMBL" id="CAXITT010000698">
    <property type="protein sequence ID" value="CAL1545311.1"/>
    <property type="molecule type" value="Genomic_DNA"/>
</dbReference>
<organism evidence="1 2">
    <name type="scientific">Lymnaea stagnalis</name>
    <name type="common">Great pond snail</name>
    <name type="synonym">Helix stagnalis</name>
    <dbReference type="NCBI Taxonomy" id="6523"/>
    <lineage>
        <taxon>Eukaryota</taxon>
        <taxon>Metazoa</taxon>
        <taxon>Spiralia</taxon>
        <taxon>Lophotrochozoa</taxon>
        <taxon>Mollusca</taxon>
        <taxon>Gastropoda</taxon>
        <taxon>Heterobranchia</taxon>
        <taxon>Euthyneura</taxon>
        <taxon>Panpulmonata</taxon>
        <taxon>Hygrophila</taxon>
        <taxon>Lymnaeoidea</taxon>
        <taxon>Lymnaeidae</taxon>
        <taxon>Lymnaea</taxon>
    </lineage>
</organism>
<name>A0AAV2IEI1_LYMST</name>
<dbReference type="Proteomes" id="UP001497497">
    <property type="component" value="Unassembled WGS sequence"/>
</dbReference>
<accession>A0AAV2IEI1</accession>
<sequence length="123" mass="13750">FYGNLVPAHLHQVYMKLDRLKNELETECPIDKENIPVIPFPGQSIIFKESVVDTSSYSGVRSGDPARKDMAEFSEEKKQAGFKLFQNESKIREKLGSNSDMELTSSCTKITLMGRGLPHPTSG</sequence>
<proteinExistence type="predicted"/>
<dbReference type="AlphaFoldDB" id="A0AAV2IEI1"/>
<protein>
    <submittedName>
        <fullName evidence="1">Uncharacterized protein</fullName>
    </submittedName>
</protein>
<gene>
    <name evidence="1" type="ORF">GSLYS_00018794001</name>
</gene>